<sequence>MPTAYFFIFVFNHFDLAYARQEKSLAFCASVRSAVKPVHEMEVRGLGDLRMGRHSNGRDAIFSCAKWISIAFYG</sequence>
<accession>A0AB72UBT6</accession>
<evidence type="ECO:0000313" key="1">
    <source>
        <dbReference type="EMBL" id="AJD51800.1"/>
    </source>
</evidence>
<dbReference type="AlphaFoldDB" id="A0AB72UBT6"/>
<dbReference type="Proteomes" id="UP000007127">
    <property type="component" value="Chromosome"/>
</dbReference>
<reference evidence="1 2" key="1">
    <citation type="journal article" date="2012" name="J. Bacteriol.">
        <title>Genome sequence of Thalassospira xiamenensis type strain M-5.</title>
        <authorList>
            <person name="Lai Q."/>
            <person name="Shao Z."/>
        </authorList>
    </citation>
    <scope>NUCLEOTIDE SEQUENCE [LARGE SCALE GENOMIC DNA]</scope>
    <source>
        <strain evidence="1 2">M-5</strain>
    </source>
</reference>
<gene>
    <name evidence="1" type="ORF">TH3_08410</name>
</gene>
<name>A0AB72UBT6_9PROT</name>
<dbReference type="KEGG" id="txi:TH3_08410"/>
<evidence type="ECO:0000313" key="2">
    <source>
        <dbReference type="Proteomes" id="UP000007127"/>
    </source>
</evidence>
<dbReference type="EMBL" id="CP004388">
    <property type="protein sequence ID" value="AJD51800.1"/>
    <property type="molecule type" value="Genomic_DNA"/>
</dbReference>
<proteinExistence type="predicted"/>
<organism evidence="1 2">
    <name type="scientific">Thalassospira xiamenensis M-5 = DSM 17429</name>
    <dbReference type="NCBI Taxonomy" id="1123366"/>
    <lineage>
        <taxon>Bacteria</taxon>
        <taxon>Pseudomonadati</taxon>
        <taxon>Pseudomonadota</taxon>
        <taxon>Alphaproteobacteria</taxon>
        <taxon>Rhodospirillales</taxon>
        <taxon>Thalassospiraceae</taxon>
        <taxon>Thalassospira</taxon>
    </lineage>
</organism>
<evidence type="ECO:0008006" key="3">
    <source>
        <dbReference type="Google" id="ProtNLM"/>
    </source>
</evidence>
<protein>
    <recommendedName>
        <fullName evidence="3">Secreted protein</fullName>
    </recommendedName>
</protein>